<evidence type="ECO:0000313" key="2">
    <source>
        <dbReference type="Proteomes" id="UP000286235"/>
    </source>
</evidence>
<dbReference type="RefSeq" id="WP_183041559.1">
    <property type="nucleotide sequence ID" value="NZ_AZRV01000016.1"/>
</dbReference>
<organism evidence="1 2">
    <name type="scientific">Caldibacillus debilis GB1</name>
    <dbReference type="NCBI Taxonomy" id="1339248"/>
    <lineage>
        <taxon>Bacteria</taxon>
        <taxon>Bacillati</taxon>
        <taxon>Bacillota</taxon>
        <taxon>Bacilli</taxon>
        <taxon>Bacillales</taxon>
        <taxon>Bacillaceae</taxon>
        <taxon>Caldibacillus</taxon>
    </lineage>
</organism>
<keyword evidence="2" id="KW-1185">Reference proteome</keyword>
<name>A0A420VFY7_9BACI</name>
<gene>
    <name evidence="1" type="ORF">Cdeb_03257</name>
</gene>
<evidence type="ECO:0000313" key="1">
    <source>
        <dbReference type="EMBL" id="RKO62485.1"/>
    </source>
</evidence>
<sequence length="53" mass="5977">MKKRASLNENFMHGSERALNEELEAKRVTLEAKILVIKEGGEVCAKIYGDAER</sequence>
<proteinExistence type="predicted"/>
<dbReference type="AlphaFoldDB" id="A0A420VFY7"/>
<dbReference type="EMBL" id="AZRV01000016">
    <property type="protein sequence ID" value="RKO62485.1"/>
    <property type="molecule type" value="Genomic_DNA"/>
</dbReference>
<accession>A0A420VFY7</accession>
<dbReference type="Proteomes" id="UP000286235">
    <property type="component" value="Unassembled WGS sequence"/>
</dbReference>
<reference evidence="1 2" key="1">
    <citation type="submission" date="2013-12" db="EMBL/GenBank/DDBJ databases">
        <title>Genome and proteome characterization of Caldibacillus debilis GB1 derived from a cellulolytic aero-tolerant co-culture.</title>
        <authorList>
            <person name="Wushke S.T."/>
            <person name="Zhang X."/>
            <person name="Fristensky B."/>
            <person name="Wilkins J.A."/>
            <person name="Levin D.B."/>
            <person name="Sparling R."/>
        </authorList>
    </citation>
    <scope>NUCLEOTIDE SEQUENCE [LARGE SCALE GENOMIC DNA]</scope>
    <source>
        <strain evidence="1 2">GB1</strain>
    </source>
</reference>
<protein>
    <submittedName>
        <fullName evidence="1">Uncharacterized protein</fullName>
    </submittedName>
</protein>
<comment type="caution">
    <text evidence="1">The sequence shown here is derived from an EMBL/GenBank/DDBJ whole genome shotgun (WGS) entry which is preliminary data.</text>
</comment>